<organism evidence="1 2">
    <name type="scientific">Candidatus Hakubella thermalkaliphila</name>
    <dbReference type="NCBI Taxonomy" id="2754717"/>
    <lineage>
        <taxon>Bacteria</taxon>
        <taxon>Bacillati</taxon>
        <taxon>Actinomycetota</taxon>
        <taxon>Actinomycetota incertae sedis</taxon>
        <taxon>Candidatus Hakubellales</taxon>
        <taxon>Candidatus Hakubellaceae</taxon>
        <taxon>Candidatus Hakubella</taxon>
    </lineage>
</organism>
<comment type="caution">
    <text evidence="1">The sequence shown here is derived from an EMBL/GenBank/DDBJ whole genome shotgun (WGS) entry which is preliminary data.</text>
</comment>
<sequence>PDSLLPYPPPTSLDKTQPKKIPYGIRTACVDPLPIPQLIVKVVEQPDGHEVQNADSHLRQLGKNLSQAFKSTKLSRMHLVNNRLLGPGRNIGRRRYSHFQVKFSEGAQSLGPASSLHLKVLSSESQILIWFKPASYLRLVDQGNSVPIGPGVQLRGLHPGEVPAHESQPELTVVDGQQPGGKVRGIPEPALDIKPRRNPHRLYIQTSGQLR</sequence>
<dbReference type="AlphaFoldDB" id="A0A6V8PZA1"/>
<evidence type="ECO:0000313" key="1">
    <source>
        <dbReference type="EMBL" id="GFP36011.1"/>
    </source>
</evidence>
<dbReference type="EMBL" id="BLSB01000348">
    <property type="protein sequence ID" value="GFP36011.1"/>
    <property type="molecule type" value="Genomic_DNA"/>
</dbReference>
<accession>A0A6V8PZA1</accession>
<name>A0A6V8PZA1_9ACTN</name>
<evidence type="ECO:0000313" key="2">
    <source>
        <dbReference type="Proteomes" id="UP000576480"/>
    </source>
</evidence>
<gene>
    <name evidence="1" type="ORF">HKBW3S43_01799</name>
</gene>
<protein>
    <submittedName>
        <fullName evidence="1">Uncharacterized protein</fullName>
    </submittedName>
</protein>
<feature type="non-terminal residue" evidence="1">
    <location>
        <position position="1"/>
    </location>
</feature>
<reference evidence="1 2" key="1">
    <citation type="journal article" date="2020" name="Front. Microbiol.">
        <title>Single-cell genomics of novel Actinobacteria with the Wood-Ljungdahl pathway discovered in a serpentinizing system.</title>
        <authorList>
            <person name="Merino N."/>
            <person name="Kawai M."/>
            <person name="Boyd E.S."/>
            <person name="Colman D.R."/>
            <person name="McGlynn S.E."/>
            <person name="Nealson K.H."/>
            <person name="Kurokawa K."/>
            <person name="Hongoh Y."/>
        </authorList>
    </citation>
    <scope>NUCLEOTIDE SEQUENCE [LARGE SCALE GENOMIC DNA]</scope>
    <source>
        <strain evidence="1 2">S43</strain>
    </source>
</reference>
<dbReference type="Proteomes" id="UP000576480">
    <property type="component" value="Unassembled WGS sequence"/>
</dbReference>
<proteinExistence type="predicted"/>